<gene>
    <name evidence="2" type="ORF">SDC9_166158</name>
</gene>
<feature type="domain" description="DUF6440" evidence="1">
    <location>
        <begin position="8"/>
        <end position="57"/>
    </location>
</feature>
<sequence>MFNKGEDRFQVVYKQGKLSGYKIIVDTKTGVNYLFTYDGYAGGLTVLLDREGNPVISPAEK</sequence>
<protein>
    <recommendedName>
        <fullName evidence="1">DUF6440 domain-containing protein</fullName>
    </recommendedName>
</protein>
<dbReference type="AlphaFoldDB" id="A0A645FWH1"/>
<dbReference type="EMBL" id="VSSQ01066213">
    <property type="protein sequence ID" value="MPN18795.1"/>
    <property type="molecule type" value="Genomic_DNA"/>
</dbReference>
<name>A0A645FWH1_9ZZZZ</name>
<proteinExistence type="predicted"/>
<accession>A0A645FWH1</accession>
<comment type="caution">
    <text evidence="2">The sequence shown here is derived from an EMBL/GenBank/DDBJ whole genome shotgun (WGS) entry which is preliminary data.</text>
</comment>
<dbReference type="InterPro" id="IPR045515">
    <property type="entry name" value="DUF6440"/>
</dbReference>
<evidence type="ECO:0000313" key="2">
    <source>
        <dbReference type="EMBL" id="MPN18795.1"/>
    </source>
</evidence>
<evidence type="ECO:0000259" key="1">
    <source>
        <dbReference type="Pfam" id="PF20037"/>
    </source>
</evidence>
<organism evidence="2">
    <name type="scientific">bioreactor metagenome</name>
    <dbReference type="NCBI Taxonomy" id="1076179"/>
    <lineage>
        <taxon>unclassified sequences</taxon>
        <taxon>metagenomes</taxon>
        <taxon>ecological metagenomes</taxon>
    </lineage>
</organism>
<reference evidence="2" key="1">
    <citation type="submission" date="2019-08" db="EMBL/GenBank/DDBJ databases">
        <authorList>
            <person name="Kucharzyk K."/>
            <person name="Murdoch R.W."/>
            <person name="Higgins S."/>
            <person name="Loffler F."/>
        </authorList>
    </citation>
    <scope>NUCLEOTIDE SEQUENCE</scope>
</reference>
<dbReference type="Pfam" id="PF20037">
    <property type="entry name" value="DUF6440"/>
    <property type="match status" value="1"/>
</dbReference>